<gene>
    <name evidence="1" type="ORF">LARSCL_LOCUS12051</name>
</gene>
<sequence length="69" mass="8595">MFIFPSQLVWKKFCTKTECFLREFFSIIFIKQKDFLMVRIVDRIFLHTICSSKRHLQTFLQVLKFFDFY</sequence>
<proteinExistence type="predicted"/>
<evidence type="ECO:0000313" key="2">
    <source>
        <dbReference type="Proteomes" id="UP001497382"/>
    </source>
</evidence>
<organism evidence="1 2">
    <name type="scientific">Larinioides sclopetarius</name>
    <dbReference type="NCBI Taxonomy" id="280406"/>
    <lineage>
        <taxon>Eukaryota</taxon>
        <taxon>Metazoa</taxon>
        <taxon>Ecdysozoa</taxon>
        <taxon>Arthropoda</taxon>
        <taxon>Chelicerata</taxon>
        <taxon>Arachnida</taxon>
        <taxon>Araneae</taxon>
        <taxon>Araneomorphae</taxon>
        <taxon>Entelegynae</taxon>
        <taxon>Araneoidea</taxon>
        <taxon>Araneidae</taxon>
        <taxon>Larinioides</taxon>
    </lineage>
</organism>
<dbReference type="Proteomes" id="UP001497382">
    <property type="component" value="Unassembled WGS sequence"/>
</dbReference>
<evidence type="ECO:0000313" key="1">
    <source>
        <dbReference type="EMBL" id="CAL1282357.1"/>
    </source>
</evidence>
<name>A0AAV2AEI8_9ARAC</name>
<comment type="caution">
    <text evidence="1">The sequence shown here is derived from an EMBL/GenBank/DDBJ whole genome shotgun (WGS) entry which is preliminary data.</text>
</comment>
<dbReference type="EMBL" id="CAXIEN010000155">
    <property type="protein sequence ID" value="CAL1282357.1"/>
    <property type="molecule type" value="Genomic_DNA"/>
</dbReference>
<protein>
    <submittedName>
        <fullName evidence="1">Uncharacterized protein</fullName>
    </submittedName>
</protein>
<reference evidence="1 2" key="1">
    <citation type="submission" date="2024-04" db="EMBL/GenBank/DDBJ databases">
        <authorList>
            <person name="Rising A."/>
            <person name="Reimegard J."/>
            <person name="Sonavane S."/>
            <person name="Akerstrom W."/>
            <person name="Nylinder S."/>
            <person name="Hedman E."/>
            <person name="Kallberg Y."/>
        </authorList>
    </citation>
    <scope>NUCLEOTIDE SEQUENCE [LARGE SCALE GENOMIC DNA]</scope>
</reference>
<accession>A0AAV2AEI8</accession>
<dbReference type="AlphaFoldDB" id="A0AAV2AEI8"/>
<keyword evidence="2" id="KW-1185">Reference proteome</keyword>